<organism evidence="1">
    <name type="scientific">Brassica napus</name>
    <name type="common">Rape</name>
    <dbReference type="NCBI Taxonomy" id="3708"/>
    <lineage>
        <taxon>Eukaryota</taxon>
        <taxon>Viridiplantae</taxon>
        <taxon>Streptophyta</taxon>
        <taxon>Embryophyta</taxon>
        <taxon>Tracheophyta</taxon>
        <taxon>Spermatophyta</taxon>
        <taxon>Magnoliopsida</taxon>
        <taxon>eudicotyledons</taxon>
        <taxon>Gunneridae</taxon>
        <taxon>Pentapetalae</taxon>
        <taxon>rosids</taxon>
        <taxon>malvids</taxon>
        <taxon>Brassicales</taxon>
        <taxon>Brassicaceae</taxon>
        <taxon>Brassiceae</taxon>
        <taxon>Brassica</taxon>
    </lineage>
</organism>
<accession>A0A816KYA9</accession>
<protein>
    <submittedName>
        <fullName evidence="1">(rape) hypothetical protein</fullName>
    </submittedName>
</protein>
<evidence type="ECO:0000313" key="1">
    <source>
        <dbReference type="EMBL" id="CAF1927611.1"/>
    </source>
</evidence>
<reference evidence="1" key="1">
    <citation type="submission" date="2021-01" db="EMBL/GenBank/DDBJ databases">
        <authorList>
            <consortium name="Genoscope - CEA"/>
            <person name="William W."/>
        </authorList>
    </citation>
    <scope>NUCLEOTIDE SEQUENCE</scope>
</reference>
<name>A0A816KYA9_BRANA</name>
<dbReference type="AlphaFoldDB" id="A0A816KYA9"/>
<gene>
    <name evidence="1" type="ORF">DARMORV10_C05P21010.1</name>
</gene>
<sequence length="137" mass="14675">MALSNTNTELPYIIGVVILIKTTSTDLSQTTQRIMSNIHINGSATVYLSVFDVQVSQLHQKLDMLVECGAKGGEKMIFKLKTNEICKLIDVDLTNLGEGGGKCSKMIHSPPLNETTTAAQATVGESSVTEPHVAVAE</sequence>
<proteinExistence type="predicted"/>
<dbReference type="Proteomes" id="UP001295469">
    <property type="component" value="Chromosome C05"/>
</dbReference>
<dbReference type="EMBL" id="HG994369">
    <property type="protein sequence ID" value="CAF1927611.1"/>
    <property type="molecule type" value="Genomic_DNA"/>
</dbReference>